<reference evidence="1 2" key="1">
    <citation type="submission" date="2015-10" db="EMBL/GenBank/DDBJ databases">
        <authorList>
            <person name="Gilbert D.G."/>
        </authorList>
    </citation>
    <scope>NUCLEOTIDE SEQUENCE [LARGE SCALE GENOMIC DNA]</scope>
    <source>
        <strain evidence="1 2">NRRL B-16712</strain>
    </source>
</reference>
<protein>
    <recommendedName>
        <fullName evidence="3">Asp23/Gls24 family envelope stress response protein</fullName>
    </recommendedName>
</protein>
<organism evidence="1 2">
    <name type="scientific">Actinoplanes awajinensis subsp. mycoplanecinus</name>
    <dbReference type="NCBI Taxonomy" id="135947"/>
    <lineage>
        <taxon>Bacteria</taxon>
        <taxon>Bacillati</taxon>
        <taxon>Actinomycetota</taxon>
        <taxon>Actinomycetes</taxon>
        <taxon>Micromonosporales</taxon>
        <taxon>Micromonosporaceae</taxon>
        <taxon>Actinoplanes</taxon>
    </lineage>
</organism>
<gene>
    <name evidence="1" type="ORF">ADL15_05110</name>
</gene>
<accession>A0A0X3VA15</accession>
<comment type="caution">
    <text evidence="1">The sequence shown here is derived from an EMBL/GenBank/DDBJ whole genome shotgun (WGS) entry which is preliminary data.</text>
</comment>
<name>A0A0X3VA15_9ACTN</name>
<keyword evidence="2" id="KW-1185">Reference proteome</keyword>
<dbReference type="EMBL" id="LLZH01000015">
    <property type="protein sequence ID" value="KUL41267.1"/>
    <property type="molecule type" value="Genomic_DNA"/>
</dbReference>
<dbReference type="Proteomes" id="UP000053244">
    <property type="component" value="Unassembled WGS sequence"/>
</dbReference>
<evidence type="ECO:0000313" key="1">
    <source>
        <dbReference type="EMBL" id="KUL41267.1"/>
    </source>
</evidence>
<sequence length="108" mass="11144">MVGGVDVDLVAAAVRGCPAVAGLVAGPPGGVTTYLPGRRVNGITVTADTVLIQVRGRWEPVTELAAQVRLAASELAPLHRVDVIVADIEEPPPARVSPCGNSLERRTS</sequence>
<dbReference type="AlphaFoldDB" id="A0A0X3VA15"/>
<evidence type="ECO:0000313" key="2">
    <source>
        <dbReference type="Proteomes" id="UP000053244"/>
    </source>
</evidence>
<evidence type="ECO:0008006" key="3">
    <source>
        <dbReference type="Google" id="ProtNLM"/>
    </source>
</evidence>
<proteinExistence type="predicted"/>